<reference evidence="3 4" key="1">
    <citation type="submission" date="2017-01" db="EMBL/GenBank/DDBJ databases">
        <title>Genome Analysis of Deinococcus marmoris KOPRI26562.</title>
        <authorList>
            <person name="Kim J.H."/>
            <person name="Oh H.-M."/>
        </authorList>
    </citation>
    <scope>NUCLEOTIDE SEQUENCE [LARGE SCALE GENOMIC DNA]</scope>
    <source>
        <strain evidence="3 4">KOPRI26562</strain>
    </source>
</reference>
<dbReference type="AlphaFoldDB" id="A0A1U7P241"/>
<keyword evidence="1" id="KW-0680">Restriction system</keyword>
<dbReference type="Proteomes" id="UP000186607">
    <property type="component" value="Unassembled WGS sequence"/>
</dbReference>
<organism evidence="3 4">
    <name type="scientific">Deinococcus marmoris</name>
    <dbReference type="NCBI Taxonomy" id="249408"/>
    <lineage>
        <taxon>Bacteria</taxon>
        <taxon>Thermotogati</taxon>
        <taxon>Deinococcota</taxon>
        <taxon>Deinococci</taxon>
        <taxon>Deinococcales</taxon>
        <taxon>Deinococcaceae</taxon>
        <taxon>Deinococcus</taxon>
    </lineage>
</organism>
<dbReference type="InterPro" id="IPR044946">
    <property type="entry name" value="Restrct_endonuc_typeI_TRD_sf"/>
</dbReference>
<name>A0A1U7P241_9DEIO</name>
<sequence length="69" mass="7771">MFTGSVIQNIPLAKFKTLEIVLPDLTEQDAIAEAIAAQDVYRVQTHRVTELMSERIEAALRPFVISRKS</sequence>
<keyword evidence="2" id="KW-0238">DNA-binding</keyword>
<dbReference type="GO" id="GO:0009307">
    <property type="term" value="P:DNA restriction-modification system"/>
    <property type="evidence" value="ECO:0007669"/>
    <property type="project" value="UniProtKB-KW"/>
</dbReference>
<comment type="caution">
    <text evidence="3">The sequence shown here is derived from an EMBL/GenBank/DDBJ whole genome shotgun (WGS) entry which is preliminary data.</text>
</comment>
<dbReference type="STRING" id="249408.BOO71_0003469"/>
<accession>A0A1U7P241</accession>
<dbReference type="SUPFAM" id="SSF116734">
    <property type="entry name" value="DNA methylase specificity domain"/>
    <property type="match status" value="1"/>
</dbReference>
<protein>
    <recommendedName>
        <fullName evidence="5">Type I restriction-modification system, specificity subunit S</fullName>
    </recommendedName>
</protein>
<dbReference type="EMBL" id="MSTI01000039">
    <property type="protein sequence ID" value="OLV19226.1"/>
    <property type="molecule type" value="Genomic_DNA"/>
</dbReference>
<evidence type="ECO:0000256" key="2">
    <source>
        <dbReference type="ARBA" id="ARBA00023125"/>
    </source>
</evidence>
<dbReference type="GO" id="GO:0003677">
    <property type="term" value="F:DNA binding"/>
    <property type="evidence" value="ECO:0007669"/>
    <property type="project" value="UniProtKB-KW"/>
</dbReference>
<gene>
    <name evidence="3" type="ORF">BOO71_0003469</name>
</gene>
<proteinExistence type="predicted"/>
<dbReference type="Gene3D" id="3.90.220.20">
    <property type="entry name" value="DNA methylase specificity domains"/>
    <property type="match status" value="1"/>
</dbReference>
<evidence type="ECO:0008006" key="5">
    <source>
        <dbReference type="Google" id="ProtNLM"/>
    </source>
</evidence>
<keyword evidence="4" id="KW-1185">Reference proteome</keyword>
<evidence type="ECO:0000313" key="4">
    <source>
        <dbReference type="Proteomes" id="UP000186607"/>
    </source>
</evidence>
<evidence type="ECO:0000313" key="3">
    <source>
        <dbReference type="EMBL" id="OLV19226.1"/>
    </source>
</evidence>
<evidence type="ECO:0000256" key="1">
    <source>
        <dbReference type="ARBA" id="ARBA00022747"/>
    </source>
</evidence>